<comment type="similarity">
    <text evidence="1 3">Belongs to the triosephosphate isomerase family.</text>
</comment>
<evidence type="ECO:0000256" key="2">
    <source>
        <dbReference type="ARBA" id="ARBA00023235"/>
    </source>
</evidence>
<dbReference type="GO" id="GO:0005829">
    <property type="term" value="C:cytosol"/>
    <property type="evidence" value="ECO:0007669"/>
    <property type="project" value="TreeGrafter"/>
</dbReference>
<evidence type="ECO:0000313" key="4">
    <source>
        <dbReference type="EMBL" id="ARU47710.1"/>
    </source>
</evidence>
<keyword evidence="2 3" id="KW-0413">Isomerase</keyword>
<gene>
    <name evidence="4" type="ORF">Sdiek1_0534</name>
</gene>
<dbReference type="GO" id="GO:0046166">
    <property type="term" value="P:glyceraldehyde-3-phosphate biosynthetic process"/>
    <property type="evidence" value="ECO:0007669"/>
    <property type="project" value="TreeGrafter"/>
</dbReference>
<keyword evidence="5" id="KW-1185">Reference proteome</keyword>
<reference evidence="5" key="1">
    <citation type="submission" date="2017-05" db="EMBL/GenBank/DDBJ databases">
        <title>Dechlorination kinetics govern the competition between two new strains of the genus Sulfurospirillum.</title>
        <authorList>
            <person name="Buttet G.F."/>
            <person name="Murray A.M."/>
            <person name="Goris T."/>
            <person name="Burion M."/>
            <person name="Lin B."/>
            <person name="Rolle M."/>
            <person name="Maillard J."/>
        </authorList>
    </citation>
    <scope>NUCLEOTIDE SEQUENCE [LARGE SCALE GENOMIC DNA]</scope>
    <source>
        <strain evidence="5">SL2-1</strain>
    </source>
</reference>
<dbReference type="InterPro" id="IPR020861">
    <property type="entry name" value="Triosephosphate_isomerase_AS"/>
</dbReference>
<organism evidence="4 5">
    <name type="scientific">Sulfurospirillum diekertiae</name>
    <dbReference type="NCBI Taxonomy" id="1854492"/>
    <lineage>
        <taxon>Bacteria</taxon>
        <taxon>Pseudomonadati</taxon>
        <taxon>Campylobacterota</taxon>
        <taxon>Epsilonproteobacteria</taxon>
        <taxon>Campylobacterales</taxon>
        <taxon>Sulfurospirillaceae</taxon>
        <taxon>Sulfurospirillum</taxon>
    </lineage>
</organism>
<comment type="pathway">
    <text evidence="3">Carbohydrate biosynthesis; gluconeogenesis.</text>
</comment>
<dbReference type="NCBIfam" id="NF000728">
    <property type="entry name" value="PRK00042.3-2"/>
    <property type="match status" value="1"/>
</dbReference>
<evidence type="ECO:0000256" key="1">
    <source>
        <dbReference type="ARBA" id="ARBA00007422"/>
    </source>
</evidence>
<keyword evidence="3" id="KW-0963">Cytoplasm</keyword>
<dbReference type="AlphaFoldDB" id="A0A1Y0HIA9"/>
<dbReference type="GO" id="GO:0004807">
    <property type="term" value="F:triose-phosphate isomerase activity"/>
    <property type="evidence" value="ECO:0007669"/>
    <property type="project" value="UniProtKB-EC"/>
</dbReference>
<dbReference type="UniPathway" id="UPA00109">
    <property type="reaction ID" value="UER00189"/>
</dbReference>
<dbReference type="Gene3D" id="3.20.20.70">
    <property type="entry name" value="Aldolase class I"/>
    <property type="match status" value="1"/>
</dbReference>
<dbReference type="KEGG" id="suls:Sdiek1_0534"/>
<keyword evidence="3" id="KW-0312">Gluconeogenesis</keyword>
<dbReference type="GO" id="GO:0006096">
    <property type="term" value="P:glycolytic process"/>
    <property type="evidence" value="ECO:0007669"/>
    <property type="project" value="UniProtKB-UniPathway"/>
</dbReference>
<dbReference type="InterPro" id="IPR013785">
    <property type="entry name" value="Aldolase_TIM"/>
</dbReference>
<protein>
    <recommendedName>
        <fullName evidence="3">Triosephosphate isomerase</fullName>
        <ecNumber evidence="3">5.3.1.1</ecNumber>
    </recommendedName>
</protein>
<dbReference type="InterPro" id="IPR035990">
    <property type="entry name" value="TIM_sf"/>
</dbReference>
<keyword evidence="3" id="KW-0324">Glycolysis</keyword>
<dbReference type="EC" id="5.3.1.1" evidence="3"/>
<name>A0A1Y0HIA9_9BACT</name>
<dbReference type="RefSeq" id="WP_087437773.1">
    <property type="nucleotide sequence ID" value="NZ_CP021416.1"/>
</dbReference>
<proteinExistence type="inferred from homology"/>
<evidence type="ECO:0000313" key="5">
    <source>
        <dbReference type="Proteomes" id="UP000196005"/>
    </source>
</evidence>
<dbReference type="Pfam" id="PF00121">
    <property type="entry name" value="TIM"/>
    <property type="match status" value="1"/>
</dbReference>
<accession>A0A1Y0HIA9</accession>
<dbReference type="PANTHER" id="PTHR21139:SF42">
    <property type="entry name" value="TRIOSEPHOSPHATE ISOMERASE"/>
    <property type="match status" value="1"/>
</dbReference>
<dbReference type="EMBL" id="CP021416">
    <property type="protein sequence ID" value="ARU47710.1"/>
    <property type="molecule type" value="Genomic_DNA"/>
</dbReference>
<comment type="subunit">
    <text evidence="3">Homodimer.</text>
</comment>
<dbReference type="PANTHER" id="PTHR21139">
    <property type="entry name" value="TRIOSEPHOSPHATE ISOMERASE"/>
    <property type="match status" value="1"/>
</dbReference>
<sequence>MIIASNFKTNYTRGAAKAFIKEIQSFISQTNSEQQVRIFAPFTALDHFDEVSNLKVGAQNFYPVQSGSYTGEIGFEQLEEFGIDTVLIGHSERRHILKESQNFIATKYDFAKAREVEIIYCIGEPAEIRVQGIDAVMSYLWEQFEGIEINYDKLIIAYEPVWAIGTGLTASLEDIEEVLTRLREKLCTPLLYGGSVKVDNIDAILHVKACDGVLVGTASWNEKAFCEMIRIADNVTK</sequence>
<dbReference type="PROSITE" id="PS00171">
    <property type="entry name" value="TIM_1"/>
    <property type="match status" value="1"/>
</dbReference>
<dbReference type="InterPro" id="IPR000652">
    <property type="entry name" value="Triosephosphate_isomerase"/>
</dbReference>
<dbReference type="GO" id="GO:0006094">
    <property type="term" value="P:gluconeogenesis"/>
    <property type="evidence" value="ECO:0007669"/>
    <property type="project" value="UniProtKB-UniPathway"/>
</dbReference>
<dbReference type="UniPathway" id="UPA00138"/>
<dbReference type="OrthoDB" id="9809429at2"/>
<comment type="subcellular location">
    <subcellularLocation>
        <location evidence="3">Cytoplasm</location>
    </subcellularLocation>
</comment>
<dbReference type="CDD" id="cd00311">
    <property type="entry name" value="TIM"/>
    <property type="match status" value="1"/>
</dbReference>
<dbReference type="Proteomes" id="UP000196005">
    <property type="component" value="Chromosome"/>
</dbReference>
<dbReference type="PROSITE" id="PS51440">
    <property type="entry name" value="TIM_2"/>
    <property type="match status" value="1"/>
</dbReference>
<comment type="catalytic activity">
    <reaction evidence="3">
        <text>D-glyceraldehyde 3-phosphate = dihydroxyacetone phosphate</text>
        <dbReference type="Rhea" id="RHEA:18585"/>
        <dbReference type="ChEBI" id="CHEBI:57642"/>
        <dbReference type="ChEBI" id="CHEBI:59776"/>
        <dbReference type="EC" id="5.3.1.1"/>
    </reaction>
</comment>
<comment type="pathway">
    <text evidence="3">Carbohydrate degradation; glycolysis; D-glyceraldehyde 3-phosphate from glycerone phosphate: step 1/1.</text>
</comment>
<dbReference type="GO" id="GO:0019563">
    <property type="term" value="P:glycerol catabolic process"/>
    <property type="evidence" value="ECO:0007669"/>
    <property type="project" value="TreeGrafter"/>
</dbReference>
<dbReference type="SUPFAM" id="SSF51351">
    <property type="entry name" value="Triosephosphate isomerase (TIM)"/>
    <property type="match status" value="1"/>
</dbReference>
<evidence type="ECO:0000256" key="3">
    <source>
        <dbReference type="RuleBase" id="RU363013"/>
    </source>
</evidence>